<dbReference type="PROSITE" id="PS51257">
    <property type="entry name" value="PROKAR_LIPOPROTEIN"/>
    <property type="match status" value="1"/>
</dbReference>
<reference evidence="3 5" key="1">
    <citation type="journal article" date="2017" name="MBio">
        <title>Type VI secretion-mediated competition in the bee gut microbiome.</title>
        <authorList>
            <person name="Steele M.I."/>
            <person name="Kwong W.K."/>
            <person name="Powell J.E."/>
            <person name="Whiteley M."/>
            <person name="Moran N.A."/>
        </authorList>
    </citation>
    <scope>NUCLEOTIDE SEQUENCE [LARGE SCALE GENOMIC DNA]</scope>
    <source>
        <strain evidence="3 5">PEB0171</strain>
    </source>
</reference>
<dbReference type="PROSITE" id="PS01273">
    <property type="entry name" value="COA_TRANSF_1"/>
    <property type="match status" value="1"/>
</dbReference>
<comment type="similarity">
    <text evidence="1">Belongs to the 3-oxoacid CoA-transferase subunit A family.</text>
</comment>
<dbReference type="RefSeq" id="WP_025331310.1">
    <property type="nucleotide sequence ID" value="NZ_CP132374.1"/>
</dbReference>
<evidence type="ECO:0000313" key="6">
    <source>
        <dbReference type="Proteomes" id="UP001229773"/>
    </source>
</evidence>
<dbReference type="SUPFAM" id="SSF100950">
    <property type="entry name" value="NagB/RpiA/CoA transferase-like"/>
    <property type="match status" value="1"/>
</dbReference>
<name>A0A1X0TGU6_9NEIS</name>
<accession>A0A1X0TGU6</accession>
<gene>
    <name evidence="4" type="primary">atoD</name>
    <name evidence="3" type="ORF">BHC47_01605</name>
    <name evidence="4" type="ORF">RAM05_10285</name>
</gene>
<dbReference type="PANTHER" id="PTHR13707">
    <property type="entry name" value="KETOACID-COENZYME A TRANSFERASE"/>
    <property type="match status" value="1"/>
</dbReference>
<dbReference type="NCBIfam" id="NF007394">
    <property type="entry name" value="PRK09920.1"/>
    <property type="match status" value="1"/>
</dbReference>
<dbReference type="GO" id="GO:0047371">
    <property type="term" value="F:butyrate-acetoacetate CoA-transferase activity"/>
    <property type="evidence" value="ECO:0007669"/>
    <property type="project" value="UniProtKB-EC"/>
</dbReference>
<protein>
    <submittedName>
        <fullName evidence="4">Acetate CoA-transferase subunit alpha</fullName>
        <ecNumber evidence="4">2.8.3.9</ecNumber>
    </submittedName>
</protein>
<evidence type="ECO:0000256" key="2">
    <source>
        <dbReference type="ARBA" id="ARBA00022679"/>
    </source>
</evidence>
<dbReference type="Proteomes" id="UP000231094">
    <property type="component" value="Unassembled WGS sequence"/>
</dbReference>
<dbReference type="Pfam" id="PF01144">
    <property type="entry name" value="CoA_trans"/>
    <property type="match status" value="1"/>
</dbReference>
<keyword evidence="2 4" id="KW-0808">Transferase</keyword>
<dbReference type="InterPro" id="IPR004163">
    <property type="entry name" value="CoA_transf_BS"/>
</dbReference>
<evidence type="ECO:0000313" key="3">
    <source>
        <dbReference type="EMBL" id="PIT65174.1"/>
    </source>
</evidence>
<reference evidence="4 6" key="2">
    <citation type="submission" date="2023-08" db="EMBL/GenBank/DDBJ databases">
        <title>Complete genome sequences of 12 bacterial strains from the honey bee gut, resolved with long-read nanopore sequencing.</title>
        <authorList>
            <person name="Kwong W.K."/>
            <person name="Acheampong S."/>
            <person name="Polat M.F."/>
        </authorList>
    </citation>
    <scope>NUCLEOTIDE SEQUENCE [LARGE SCALE GENOMIC DNA]</scope>
    <source>
        <strain evidence="6">wkB9</strain>
        <strain evidence="4">WkB9</strain>
    </source>
</reference>
<dbReference type="Gene3D" id="3.40.1080.10">
    <property type="entry name" value="Glutaconate Coenzyme A-transferase"/>
    <property type="match status" value="1"/>
</dbReference>
<evidence type="ECO:0000313" key="5">
    <source>
        <dbReference type="Proteomes" id="UP000231094"/>
    </source>
</evidence>
<organism evidence="4 6">
    <name type="scientific">Snodgrassella alvi</name>
    <dbReference type="NCBI Taxonomy" id="1196083"/>
    <lineage>
        <taxon>Bacteria</taxon>
        <taxon>Pseudomonadati</taxon>
        <taxon>Pseudomonadota</taxon>
        <taxon>Betaproteobacteria</taxon>
        <taxon>Neisseriales</taxon>
        <taxon>Neisseriaceae</taxon>
        <taxon>Snodgrassella</taxon>
    </lineage>
</organism>
<dbReference type="AlphaFoldDB" id="A0A1X0TGU6"/>
<proteinExistence type="inferred from homology"/>
<evidence type="ECO:0000313" key="4">
    <source>
        <dbReference type="EMBL" id="WLS98215.1"/>
    </source>
</evidence>
<dbReference type="EC" id="2.8.3.9" evidence="4"/>
<dbReference type="InterPro" id="IPR004165">
    <property type="entry name" value="CoA_trans_fam_I"/>
</dbReference>
<sequence length="218" mass="23293">MQTKLITTDKIRDFLKDGMTIMFGGFMGCGTPSKIVNAILESGIKDITLIGNDTAFVDTGVGPLINNNQVRKVITSHIGTNRETGRRMIAGEMEVELVPQGTLAERIRCGGAGLGGVLTPTGVGTIVAEGKKVLSVNNREYLLELPIRADLAIIHAHKADYNGNLVYQYAARNFNPLIATAADTVIAQADELVEVGQIHPDAVMTPAALVDFMVSTND</sequence>
<dbReference type="PANTHER" id="PTHR13707:SF60">
    <property type="entry name" value="ACETATE COA-TRANSFERASE SUBUNIT ALPHA"/>
    <property type="match status" value="1"/>
</dbReference>
<dbReference type="EMBL" id="MEIV01000007">
    <property type="protein sequence ID" value="PIT65174.1"/>
    <property type="molecule type" value="Genomic_DNA"/>
</dbReference>
<dbReference type="NCBIfam" id="TIGR02429">
    <property type="entry name" value="pcaI_scoA_fam"/>
    <property type="match status" value="1"/>
</dbReference>
<dbReference type="InterPro" id="IPR012792">
    <property type="entry name" value="3-oxoacid_CoA-transf_A"/>
</dbReference>
<dbReference type="InterPro" id="IPR037171">
    <property type="entry name" value="NagB/RpiA_transferase-like"/>
</dbReference>
<dbReference type="EMBL" id="CP132375">
    <property type="protein sequence ID" value="WLS98215.1"/>
    <property type="molecule type" value="Genomic_DNA"/>
</dbReference>
<dbReference type="Proteomes" id="UP001229773">
    <property type="component" value="Chromosome"/>
</dbReference>
<dbReference type="SMART" id="SM00882">
    <property type="entry name" value="CoA_trans"/>
    <property type="match status" value="1"/>
</dbReference>
<evidence type="ECO:0000256" key="1">
    <source>
        <dbReference type="ARBA" id="ARBA00005612"/>
    </source>
</evidence>
<dbReference type="GeneID" id="32537299"/>